<feature type="transmembrane region" description="Helical" evidence="6">
    <location>
        <begin position="179"/>
        <end position="196"/>
    </location>
</feature>
<name>A0A511KQ22_RHOTO</name>
<keyword evidence="3 6" id="KW-1133">Transmembrane helix</keyword>
<dbReference type="InterPro" id="IPR007271">
    <property type="entry name" value="Nuc_sug_transpt"/>
</dbReference>
<dbReference type="PANTHER" id="PTHR10231">
    <property type="entry name" value="NUCLEOTIDE-SUGAR TRANSMEMBRANE TRANSPORTER"/>
    <property type="match status" value="1"/>
</dbReference>
<keyword evidence="4 6" id="KW-0472">Membrane</keyword>
<evidence type="ECO:0000313" key="8">
    <source>
        <dbReference type="Proteomes" id="UP000321518"/>
    </source>
</evidence>
<evidence type="ECO:0000256" key="5">
    <source>
        <dbReference type="SAM" id="MobiDB-lite"/>
    </source>
</evidence>
<evidence type="ECO:0000256" key="3">
    <source>
        <dbReference type="ARBA" id="ARBA00022989"/>
    </source>
</evidence>
<comment type="caution">
    <text evidence="7">The sequence shown here is derived from an EMBL/GenBank/DDBJ whole genome shotgun (WGS) entry which is preliminary data.</text>
</comment>
<comment type="subcellular location">
    <subcellularLocation>
        <location evidence="1">Membrane</location>
        <topology evidence="1">Multi-pass membrane protein</topology>
    </subcellularLocation>
</comment>
<evidence type="ECO:0000256" key="4">
    <source>
        <dbReference type="ARBA" id="ARBA00023136"/>
    </source>
</evidence>
<evidence type="ECO:0000256" key="6">
    <source>
        <dbReference type="SAM" id="Phobius"/>
    </source>
</evidence>
<dbReference type="Pfam" id="PF04142">
    <property type="entry name" value="Nuc_sug_transp"/>
    <property type="match status" value="2"/>
</dbReference>
<gene>
    <name evidence="7" type="ORF">Rt10032_c16g5641</name>
</gene>
<proteinExistence type="predicted"/>
<evidence type="ECO:0000313" key="7">
    <source>
        <dbReference type="EMBL" id="GEM11624.1"/>
    </source>
</evidence>
<dbReference type="GO" id="GO:0000139">
    <property type="term" value="C:Golgi membrane"/>
    <property type="evidence" value="ECO:0007669"/>
    <property type="project" value="InterPro"/>
</dbReference>
<dbReference type="OrthoDB" id="408493at2759"/>
<feature type="transmembrane region" description="Helical" evidence="6">
    <location>
        <begin position="249"/>
        <end position="272"/>
    </location>
</feature>
<dbReference type="Proteomes" id="UP000321518">
    <property type="component" value="Unassembled WGS sequence"/>
</dbReference>
<reference evidence="7 8" key="1">
    <citation type="submission" date="2019-07" db="EMBL/GenBank/DDBJ databases">
        <title>Rhodotorula toruloides NBRC10032 genome sequencing.</title>
        <authorList>
            <person name="Shida Y."/>
            <person name="Takaku H."/>
            <person name="Ogasawara W."/>
            <person name="Mori K."/>
        </authorList>
    </citation>
    <scope>NUCLEOTIDE SEQUENCE [LARGE SCALE GENOMIC DNA]</scope>
    <source>
        <strain evidence="7 8">NBRC10032</strain>
    </source>
</reference>
<feature type="transmembrane region" description="Helical" evidence="6">
    <location>
        <begin position="12"/>
        <end position="33"/>
    </location>
</feature>
<dbReference type="AlphaFoldDB" id="A0A511KQ22"/>
<accession>A0A511KQ22</accession>
<keyword evidence="2 6" id="KW-0812">Transmembrane</keyword>
<dbReference type="EMBL" id="BJWK01000016">
    <property type="protein sequence ID" value="GEM11624.1"/>
    <property type="molecule type" value="Genomic_DNA"/>
</dbReference>
<protein>
    <submittedName>
        <fullName evidence="7">UDP-galactose transporter</fullName>
    </submittedName>
</protein>
<feature type="transmembrane region" description="Helical" evidence="6">
    <location>
        <begin position="216"/>
        <end position="237"/>
    </location>
</feature>
<dbReference type="NCBIfam" id="TIGR00803">
    <property type="entry name" value="nst"/>
    <property type="match status" value="1"/>
</dbReference>
<feature type="transmembrane region" description="Helical" evidence="6">
    <location>
        <begin position="321"/>
        <end position="339"/>
    </location>
</feature>
<evidence type="ECO:0000256" key="2">
    <source>
        <dbReference type="ARBA" id="ARBA00022692"/>
    </source>
</evidence>
<dbReference type="InterPro" id="IPR037185">
    <property type="entry name" value="EmrE-like"/>
</dbReference>
<evidence type="ECO:0000256" key="1">
    <source>
        <dbReference type="ARBA" id="ARBA00004141"/>
    </source>
</evidence>
<feature type="transmembrane region" description="Helical" evidence="6">
    <location>
        <begin position="292"/>
        <end position="314"/>
    </location>
</feature>
<dbReference type="SUPFAM" id="SSF103481">
    <property type="entry name" value="Multidrug resistance efflux transporter EmrE"/>
    <property type="match status" value="1"/>
</dbReference>
<feature type="region of interest" description="Disordered" evidence="5">
    <location>
        <begin position="479"/>
        <end position="573"/>
    </location>
</feature>
<sequence>MGKGATFAGVPLSLISLVTLTVQNSALTIVLHYSRISVPKDRMYSAASAVLLNELLKGAISLSIAFRNAVKAAPSSSGEYPRLETVDEPDWRRGSTDSGAVNVAQLQACGRKLLREVFSSDCWKLSIPACLYVVQNNLQFVAASNLDVPTFQVTYNLKILTTALFSVFLLRRRLSARKWLALLFLAAGVGVVQLQSSTASDSSSHGSHEMEKFKGLAAVFCACMTSGLAGVYFEMVLKGSKADLWIRNVQLSFFSLLPAATAVFAPGFRLFGGGSAMPSPTAGQPVFANFGGWAWAVVLIQVFGGLVTALVIRYSDNIMKGFATSLAIILSFCAGIVLFNFQVTLSFLVGTCMVVASTYMYNSPDAPRRSGTDSPLPSSLPFPSLTKGPFTPAHTMRGVSTSNALTSHSYTSTANVPLHATASGTTPSMAEAAGFASASYRRSVSGPLGSQTPDHSVAVFPLDNRHFTEHTHSHSANASLYDLPRDSGPAPAHQLAFPASVPASPQDPLRPLVGARATDQAATNGRDVPERKGSRTVTAEPMAGKGYSSGRVPGTPVSPDPNVRSRSPLPRAA</sequence>
<dbReference type="GO" id="GO:0015165">
    <property type="term" value="F:pyrimidine nucleotide-sugar transmembrane transporter activity"/>
    <property type="evidence" value="ECO:0007669"/>
    <property type="project" value="InterPro"/>
</dbReference>
<organism evidence="7 8">
    <name type="scientific">Rhodotorula toruloides</name>
    <name type="common">Yeast</name>
    <name type="synonym">Rhodosporidium toruloides</name>
    <dbReference type="NCBI Taxonomy" id="5286"/>
    <lineage>
        <taxon>Eukaryota</taxon>
        <taxon>Fungi</taxon>
        <taxon>Dikarya</taxon>
        <taxon>Basidiomycota</taxon>
        <taxon>Pucciniomycotina</taxon>
        <taxon>Microbotryomycetes</taxon>
        <taxon>Sporidiobolales</taxon>
        <taxon>Sporidiobolaceae</taxon>
        <taxon>Rhodotorula</taxon>
    </lineage>
</organism>